<feature type="domain" description="EamA" evidence="7">
    <location>
        <begin position="24"/>
        <end position="153"/>
    </location>
</feature>
<dbReference type="EMBL" id="MTZV01000006">
    <property type="protein sequence ID" value="PCE22655.1"/>
    <property type="molecule type" value="Genomic_DNA"/>
</dbReference>
<evidence type="ECO:0000256" key="3">
    <source>
        <dbReference type="ARBA" id="ARBA00022692"/>
    </source>
</evidence>
<protein>
    <recommendedName>
        <fullName evidence="7">EamA domain-containing protein</fullName>
    </recommendedName>
</protein>
<feature type="transmembrane region" description="Helical" evidence="6">
    <location>
        <begin position="165"/>
        <end position="184"/>
    </location>
</feature>
<reference evidence="8 9" key="1">
    <citation type="submission" date="2017-01" db="EMBL/GenBank/DDBJ databases">
        <title>Whole-Genome Shotgun Sequencing of Two beta-Proteobacterial Species in Search of the Bulgecin Biosynthetic Cluster.</title>
        <authorList>
            <person name="Horsman M.E."/>
            <person name="Marous D.R."/>
            <person name="Li R."/>
            <person name="Oliver R.A."/>
            <person name="Byun B."/>
            <person name="Emrich S.J."/>
            <person name="Boggess B."/>
            <person name="Townsend C.A."/>
            <person name="Mobashery S."/>
        </authorList>
    </citation>
    <scope>NUCLEOTIDE SEQUENCE [LARGE SCALE GENOMIC DNA]</scope>
    <source>
        <strain evidence="8 9">ATCC 31363</strain>
    </source>
</reference>
<feature type="transmembrane region" description="Helical" evidence="6">
    <location>
        <begin position="229"/>
        <end position="250"/>
    </location>
</feature>
<evidence type="ECO:0000256" key="1">
    <source>
        <dbReference type="ARBA" id="ARBA00004141"/>
    </source>
</evidence>
<feature type="transmembrane region" description="Helical" evidence="6">
    <location>
        <begin position="85"/>
        <end position="103"/>
    </location>
</feature>
<evidence type="ECO:0000313" key="8">
    <source>
        <dbReference type="EMBL" id="PCE22655.1"/>
    </source>
</evidence>
<keyword evidence="5 6" id="KW-0472">Membrane</keyword>
<evidence type="ECO:0000256" key="2">
    <source>
        <dbReference type="ARBA" id="ARBA00007362"/>
    </source>
</evidence>
<feature type="transmembrane region" description="Helical" evidence="6">
    <location>
        <begin position="288"/>
        <end position="305"/>
    </location>
</feature>
<dbReference type="OrthoDB" id="4167046at2"/>
<evidence type="ECO:0000256" key="5">
    <source>
        <dbReference type="ARBA" id="ARBA00023136"/>
    </source>
</evidence>
<evidence type="ECO:0000256" key="4">
    <source>
        <dbReference type="ARBA" id="ARBA00022989"/>
    </source>
</evidence>
<gene>
    <name evidence="8" type="ORF">BWP39_23535</name>
</gene>
<keyword evidence="3 6" id="KW-0812">Transmembrane</keyword>
<keyword evidence="4 6" id="KW-1133">Transmembrane helix</keyword>
<dbReference type="AlphaFoldDB" id="A0A2A4EPC3"/>
<feature type="transmembrane region" description="Helical" evidence="6">
    <location>
        <begin position="53"/>
        <end position="73"/>
    </location>
</feature>
<feature type="transmembrane region" description="Helical" evidence="6">
    <location>
        <begin position="109"/>
        <end position="126"/>
    </location>
</feature>
<evidence type="ECO:0000313" key="9">
    <source>
        <dbReference type="Proteomes" id="UP000218022"/>
    </source>
</evidence>
<feature type="domain" description="EamA" evidence="7">
    <location>
        <begin position="169"/>
        <end position="304"/>
    </location>
</feature>
<sequence length="322" mass="34878">MSDHRISNAAFAPATRHLLLPCAGLVLATLAWAGNAVIGRDLRHLYDPLQLTFYRWCMACICFYLINFKEIGAELKYVRRNISRLVMGGICGMAGYHLLQYYALARMPASEVAVIIGMTPVTVTVAEAFLRRAWPAPTVMLGIALGLVGVWLVCHGNGPAASRDALSWAGIAAAVAAMLCWSFYSMRVTRCEGLSPMTTMFCMAFVSSAVLLPFFLYDVAVGGTSVPTLRSGAQLLYLGIPASVVAYALYDRGIERVGRVTGAQFNCLIPAFASALAALFLGEAITERQIIGLFSVVIGLNVVVLRKSREMSHSRTLGRVEK</sequence>
<dbReference type="InterPro" id="IPR050638">
    <property type="entry name" value="AA-Vitamin_Transporters"/>
</dbReference>
<organism evidence="8 9">
    <name type="scientific">Paraburkholderia acidicola</name>
    <dbReference type="NCBI Taxonomy" id="1912599"/>
    <lineage>
        <taxon>Bacteria</taxon>
        <taxon>Pseudomonadati</taxon>
        <taxon>Pseudomonadota</taxon>
        <taxon>Betaproteobacteria</taxon>
        <taxon>Burkholderiales</taxon>
        <taxon>Burkholderiaceae</taxon>
        <taxon>Paraburkholderia</taxon>
    </lineage>
</organism>
<evidence type="ECO:0000256" key="6">
    <source>
        <dbReference type="SAM" id="Phobius"/>
    </source>
</evidence>
<accession>A0A2A4EPC3</accession>
<evidence type="ECO:0000259" key="7">
    <source>
        <dbReference type="Pfam" id="PF00892"/>
    </source>
</evidence>
<name>A0A2A4EPC3_9BURK</name>
<comment type="caution">
    <text evidence="8">The sequence shown here is derived from an EMBL/GenBank/DDBJ whole genome shotgun (WGS) entry which is preliminary data.</text>
</comment>
<feature type="transmembrane region" description="Helical" evidence="6">
    <location>
        <begin position="196"/>
        <end position="217"/>
    </location>
</feature>
<dbReference type="PANTHER" id="PTHR32322:SF2">
    <property type="entry name" value="EAMA DOMAIN-CONTAINING PROTEIN"/>
    <property type="match status" value="1"/>
</dbReference>
<dbReference type="SUPFAM" id="SSF103481">
    <property type="entry name" value="Multidrug resistance efflux transporter EmrE"/>
    <property type="match status" value="2"/>
</dbReference>
<feature type="transmembrane region" description="Helical" evidence="6">
    <location>
        <begin position="133"/>
        <end position="153"/>
    </location>
</feature>
<dbReference type="InterPro" id="IPR037185">
    <property type="entry name" value="EmrE-like"/>
</dbReference>
<comment type="similarity">
    <text evidence="2">Belongs to the EamA transporter family.</text>
</comment>
<dbReference type="Proteomes" id="UP000218022">
    <property type="component" value="Unassembled WGS sequence"/>
</dbReference>
<dbReference type="PANTHER" id="PTHR32322">
    <property type="entry name" value="INNER MEMBRANE TRANSPORTER"/>
    <property type="match status" value="1"/>
</dbReference>
<dbReference type="GO" id="GO:0016020">
    <property type="term" value="C:membrane"/>
    <property type="evidence" value="ECO:0007669"/>
    <property type="project" value="UniProtKB-SubCell"/>
</dbReference>
<proteinExistence type="inferred from homology"/>
<dbReference type="Pfam" id="PF00892">
    <property type="entry name" value="EamA"/>
    <property type="match status" value="2"/>
</dbReference>
<dbReference type="InterPro" id="IPR000620">
    <property type="entry name" value="EamA_dom"/>
</dbReference>
<feature type="transmembrane region" description="Helical" evidence="6">
    <location>
        <begin position="262"/>
        <end position="282"/>
    </location>
</feature>
<comment type="subcellular location">
    <subcellularLocation>
        <location evidence="1">Membrane</location>
        <topology evidence="1">Multi-pass membrane protein</topology>
    </subcellularLocation>
</comment>